<dbReference type="Gene3D" id="3.40.50.300">
    <property type="entry name" value="P-loop containing nucleotide triphosphate hydrolases"/>
    <property type="match status" value="1"/>
</dbReference>
<evidence type="ECO:0000256" key="3">
    <source>
        <dbReference type="ARBA" id="ARBA00022840"/>
    </source>
</evidence>
<dbReference type="GO" id="GO:0089705">
    <property type="term" value="P:protein localization to outer membrane"/>
    <property type="evidence" value="ECO:0007669"/>
    <property type="project" value="TreeGrafter"/>
</dbReference>
<keyword evidence="2" id="KW-0547">Nucleotide-binding</keyword>
<dbReference type="SUPFAM" id="SSF52540">
    <property type="entry name" value="P-loop containing nucleoside triphosphate hydrolases"/>
    <property type="match status" value="1"/>
</dbReference>
<dbReference type="InterPro" id="IPR003439">
    <property type="entry name" value="ABC_transporter-like_ATP-bd"/>
</dbReference>
<evidence type="ECO:0000256" key="2">
    <source>
        <dbReference type="ARBA" id="ARBA00022741"/>
    </source>
</evidence>
<dbReference type="AlphaFoldDB" id="A0A921AXD6"/>
<dbReference type="GO" id="GO:0044874">
    <property type="term" value="P:lipoprotein localization to outer membrane"/>
    <property type="evidence" value="ECO:0007669"/>
    <property type="project" value="TreeGrafter"/>
</dbReference>
<proteinExistence type="inferred from homology"/>
<dbReference type="PROSITE" id="PS50893">
    <property type="entry name" value="ABC_TRANSPORTER_2"/>
    <property type="match status" value="1"/>
</dbReference>
<protein>
    <submittedName>
        <fullName evidence="5">ABC transporter ATP-binding protein</fullName>
    </submittedName>
</protein>
<feature type="domain" description="ABC transporter" evidence="4">
    <location>
        <begin position="5"/>
        <end position="202"/>
    </location>
</feature>
<dbReference type="RefSeq" id="WP_304122646.1">
    <property type="nucleotide sequence ID" value="NZ_DYZA01000165.1"/>
</dbReference>
<evidence type="ECO:0000259" key="4">
    <source>
        <dbReference type="PROSITE" id="PS50893"/>
    </source>
</evidence>
<dbReference type="PROSITE" id="PS00211">
    <property type="entry name" value="ABC_TRANSPORTER_1"/>
    <property type="match status" value="1"/>
</dbReference>
<organism evidence="5 6">
    <name type="scientific">Mailhella massiliensis</name>
    <dbReference type="NCBI Taxonomy" id="1903261"/>
    <lineage>
        <taxon>Bacteria</taxon>
        <taxon>Pseudomonadati</taxon>
        <taxon>Thermodesulfobacteriota</taxon>
        <taxon>Desulfovibrionia</taxon>
        <taxon>Desulfovibrionales</taxon>
        <taxon>Desulfovibrionaceae</taxon>
        <taxon>Mailhella</taxon>
    </lineage>
</organism>
<dbReference type="Pfam" id="PF00005">
    <property type="entry name" value="ABC_tran"/>
    <property type="match status" value="1"/>
</dbReference>
<dbReference type="GO" id="GO:0016887">
    <property type="term" value="F:ATP hydrolysis activity"/>
    <property type="evidence" value="ECO:0007669"/>
    <property type="project" value="InterPro"/>
</dbReference>
<evidence type="ECO:0000313" key="6">
    <source>
        <dbReference type="Proteomes" id="UP000698963"/>
    </source>
</evidence>
<dbReference type="PANTHER" id="PTHR24220">
    <property type="entry name" value="IMPORT ATP-BINDING PROTEIN"/>
    <property type="match status" value="1"/>
</dbReference>
<dbReference type="Proteomes" id="UP000698963">
    <property type="component" value="Unassembled WGS sequence"/>
</dbReference>
<accession>A0A921AXD6</accession>
<reference evidence="5" key="1">
    <citation type="journal article" date="2021" name="PeerJ">
        <title>Extensive microbial diversity within the chicken gut microbiome revealed by metagenomics and culture.</title>
        <authorList>
            <person name="Gilroy R."/>
            <person name="Ravi A."/>
            <person name="Getino M."/>
            <person name="Pursley I."/>
            <person name="Horton D.L."/>
            <person name="Alikhan N.F."/>
            <person name="Baker D."/>
            <person name="Gharbi K."/>
            <person name="Hall N."/>
            <person name="Watson M."/>
            <person name="Adriaenssens E.M."/>
            <person name="Foster-Nyarko E."/>
            <person name="Jarju S."/>
            <person name="Secka A."/>
            <person name="Antonio M."/>
            <person name="Oren A."/>
            <person name="Chaudhuri R.R."/>
            <person name="La Ragione R."/>
            <person name="Hildebrand F."/>
            <person name="Pallen M.J."/>
        </authorList>
    </citation>
    <scope>NUCLEOTIDE SEQUENCE</scope>
    <source>
        <strain evidence="5">ChiGjej2B2-19336</strain>
    </source>
</reference>
<name>A0A921AXD6_9BACT</name>
<comment type="caution">
    <text evidence="5">The sequence shown here is derived from an EMBL/GenBank/DDBJ whole genome shotgun (WGS) entry which is preliminary data.</text>
</comment>
<comment type="similarity">
    <text evidence="1">Belongs to the ABC transporter superfamily.</text>
</comment>
<dbReference type="InterPro" id="IPR003593">
    <property type="entry name" value="AAA+_ATPase"/>
</dbReference>
<dbReference type="GO" id="GO:0022857">
    <property type="term" value="F:transmembrane transporter activity"/>
    <property type="evidence" value="ECO:0007669"/>
    <property type="project" value="TreeGrafter"/>
</dbReference>
<dbReference type="EMBL" id="DYZA01000165">
    <property type="protein sequence ID" value="HJD97597.1"/>
    <property type="molecule type" value="Genomic_DNA"/>
</dbReference>
<gene>
    <name evidence="5" type="ORF">K8W16_08135</name>
</gene>
<dbReference type="InterPro" id="IPR015854">
    <property type="entry name" value="ABC_transpr_LolD-like"/>
</dbReference>
<dbReference type="PANTHER" id="PTHR24220:SF689">
    <property type="entry name" value="LIPOPROTEIN-RELEASING SYSTEM ATP-BINDING PROTEIN LOLD"/>
    <property type="match status" value="1"/>
</dbReference>
<feature type="non-terminal residue" evidence="5">
    <location>
        <position position="202"/>
    </location>
</feature>
<evidence type="ECO:0000256" key="1">
    <source>
        <dbReference type="ARBA" id="ARBA00005417"/>
    </source>
</evidence>
<dbReference type="InterPro" id="IPR017871">
    <property type="entry name" value="ABC_transporter-like_CS"/>
</dbReference>
<dbReference type="SMART" id="SM00382">
    <property type="entry name" value="AAA"/>
    <property type="match status" value="1"/>
</dbReference>
<sequence>MTMRARLRDILIIREKGGMRFELRVPSLDVYGGECLAVLGSSGCGKSTLLDVLALALKPCRAGRFLLYDEGGESDVPALSGAGLARLRGRHMGYVLQSGGLLSFLTVRDNILLPGKLQGMGVEFLEKRLDRLASRLGIAEHLGKKPQHLSGGQRQRVAIARALIHGPAMVLADEPTAAVDHKNAGEICAVFKEMVCESGAAL</sequence>
<evidence type="ECO:0000313" key="5">
    <source>
        <dbReference type="EMBL" id="HJD97597.1"/>
    </source>
</evidence>
<dbReference type="GO" id="GO:0005886">
    <property type="term" value="C:plasma membrane"/>
    <property type="evidence" value="ECO:0007669"/>
    <property type="project" value="TreeGrafter"/>
</dbReference>
<dbReference type="GO" id="GO:0005524">
    <property type="term" value="F:ATP binding"/>
    <property type="evidence" value="ECO:0007669"/>
    <property type="project" value="UniProtKB-KW"/>
</dbReference>
<keyword evidence="3 5" id="KW-0067">ATP-binding</keyword>
<reference evidence="5" key="2">
    <citation type="submission" date="2021-09" db="EMBL/GenBank/DDBJ databases">
        <authorList>
            <person name="Gilroy R."/>
        </authorList>
    </citation>
    <scope>NUCLEOTIDE SEQUENCE</scope>
    <source>
        <strain evidence="5">ChiGjej2B2-19336</strain>
    </source>
</reference>
<dbReference type="InterPro" id="IPR027417">
    <property type="entry name" value="P-loop_NTPase"/>
</dbReference>